<evidence type="ECO:0000313" key="4">
    <source>
        <dbReference type="EMBL" id="KJH84813.1"/>
    </source>
</evidence>
<keyword evidence="3" id="KW-1005">Bacterial flagellum biogenesis</keyword>
<reference evidence="4 5" key="1">
    <citation type="submission" date="2015-02" db="EMBL/GenBank/DDBJ databases">
        <title>Draft genome sequence of Pseudomonas stutzeri NT0128 isolated from wheat (Triticum turgidum) rhizosphere.</title>
        <authorList>
            <person name="Tovi N."/>
            <person name="Frenk S."/>
            <person name="Hadar Y."/>
            <person name="Minz D."/>
        </authorList>
    </citation>
    <scope>NUCLEOTIDE SEQUENCE [LARGE SCALE GENOMIC DNA]</scope>
    <source>
        <strain evidence="4 5">NT0128</strain>
    </source>
</reference>
<dbReference type="InterPro" id="IPR036679">
    <property type="entry name" value="FlgN-like_sf"/>
</dbReference>
<evidence type="ECO:0000256" key="2">
    <source>
        <dbReference type="ARBA" id="ARBA00007703"/>
    </source>
</evidence>
<gene>
    <name evidence="4" type="ORF">UF78_00880</name>
</gene>
<dbReference type="AlphaFoldDB" id="A0A0D9AUZ3"/>
<dbReference type="RefSeq" id="WP_045160135.1">
    <property type="nucleotide sequence ID" value="NZ_JYHV01000004.1"/>
</dbReference>
<comment type="caution">
    <text evidence="4">The sequence shown here is derived from an EMBL/GenBank/DDBJ whole genome shotgun (WGS) entry which is preliminary data.</text>
</comment>
<dbReference type="GO" id="GO:0044780">
    <property type="term" value="P:bacterial-type flagellum assembly"/>
    <property type="evidence" value="ECO:0007669"/>
    <property type="project" value="InterPro"/>
</dbReference>
<protein>
    <submittedName>
        <fullName evidence="4">Flagellar biosynthesis/type III secretory pathway chaperone</fullName>
    </submittedName>
</protein>
<keyword evidence="4" id="KW-0966">Cell projection</keyword>
<name>A0A0D9AUZ3_STUST</name>
<evidence type="ECO:0000256" key="1">
    <source>
        <dbReference type="ARBA" id="ARBA00002397"/>
    </source>
</evidence>
<dbReference type="InterPro" id="IPR007809">
    <property type="entry name" value="FlgN-like"/>
</dbReference>
<dbReference type="Pfam" id="PF05130">
    <property type="entry name" value="FlgN"/>
    <property type="match status" value="1"/>
</dbReference>
<comment type="similarity">
    <text evidence="2">Belongs to the FlgN family.</text>
</comment>
<comment type="function">
    <text evidence="1">Required for the efficient initiation of filament assembly.</text>
</comment>
<proteinExistence type="inferred from homology"/>
<evidence type="ECO:0000313" key="5">
    <source>
        <dbReference type="Proteomes" id="UP000032487"/>
    </source>
</evidence>
<sequence length="146" mass="16746">MSQREKLLAVVDDDLQQDCGDYLALRELMQELYGRLLERDVLEINRINLQITVRVEAIAARAQRRSKVLAAFRLETSGVGMRRLLSSCTGERGESLQRHWRQVGDLAVQCQQFNEHNGKLLAMHHDILQQLLVGSQDARLYSPQAY</sequence>
<dbReference type="Proteomes" id="UP000032487">
    <property type="component" value="Unassembled WGS sequence"/>
</dbReference>
<evidence type="ECO:0000256" key="3">
    <source>
        <dbReference type="ARBA" id="ARBA00022795"/>
    </source>
</evidence>
<accession>A0A0D9AUZ3</accession>
<dbReference type="OrthoDB" id="5600584at2"/>
<dbReference type="Gene3D" id="1.20.58.300">
    <property type="entry name" value="FlgN-like"/>
    <property type="match status" value="1"/>
</dbReference>
<keyword evidence="4" id="KW-0282">Flagellum</keyword>
<keyword evidence="4" id="KW-0969">Cilium</keyword>
<dbReference type="EMBL" id="JYHV01000004">
    <property type="protein sequence ID" value="KJH84813.1"/>
    <property type="molecule type" value="Genomic_DNA"/>
</dbReference>
<dbReference type="SUPFAM" id="SSF140566">
    <property type="entry name" value="FlgN-like"/>
    <property type="match status" value="1"/>
</dbReference>
<dbReference type="PATRIC" id="fig|316.101.peg.1916"/>
<organism evidence="4 5">
    <name type="scientific">Stutzerimonas stutzeri</name>
    <name type="common">Pseudomonas stutzeri</name>
    <dbReference type="NCBI Taxonomy" id="316"/>
    <lineage>
        <taxon>Bacteria</taxon>
        <taxon>Pseudomonadati</taxon>
        <taxon>Pseudomonadota</taxon>
        <taxon>Gammaproteobacteria</taxon>
        <taxon>Pseudomonadales</taxon>
        <taxon>Pseudomonadaceae</taxon>
        <taxon>Stutzerimonas</taxon>
    </lineage>
</organism>